<dbReference type="GeneID" id="20675969"/>
<dbReference type="HOGENOM" id="CLU_491798_0_0_1"/>
<feature type="region of interest" description="Disordered" evidence="1">
    <location>
        <begin position="122"/>
        <end position="301"/>
    </location>
</feature>
<feature type="compositionally biased region" description="Polar residues" evidence="1">
    <location>
        <begin position="144"/>
        <end position="157"/>
    </location>
</feature>
<accession>W4KG46</accession>
<dbReference type="KEGG" id="hir:HETIRDRAFT_449629"/>
<dbReference type="AlphaFoldDB" id="W4KG46"/>
<feature type="region of interest" description="Disordered" evidence="1">
    <location>
        <begin position="44"/>
        <end position="82"/>
    </location>
</feature>
<evidence type="ECO:0000313" key="3">
    <source>
        <dbReference type="Proteomes" id="UP000030671"/>
    </source>
</evidence>
<keyword evidence="3" id="KW-1185">Reference proteome</keyword>
<evidence type="ECO:0000256" key="1">
    <source>
        <dbReference type="SAM" id="MobiDB-lite"/>
    </source>
</evidence>
<dbReference type="STRING" id="747525.W4KG46"/>
<sequence>MSKAAFSRLQLAAALIEYDNDSPDPGTTFRSAHDSAIFAHLRRLPRPAPAPRKSADYLGVSMPSEGSQGGRESALSHGRARSSIDALRNPFAADGAASEDLDEEAKAMEVDLASWGLDSFMPKEKAVKKKKEKEQLKDLPNPHPSVQQGASRTSRALSMSAADSLGLGGAFLDSAPTPGTEQRRRSLGSALDMADEMHPPRPPFRQRPSSSHGPIEAIPITPPLHAVPFPASSVRSISPMPDSGTLHDPNSEAHKRTHSSMSWNSRGLLNDEPEENPFSLRPPSPSQASRFDPKAARGRTTSIGTVGSRNLLAEDNPFALRPPSPSRTSRFDPKAAAHARTLSNVTMGSRMLLDNDAASVMSGQPLQHAKNRPYSTLELMRPKVLVMPSPLQGAVAPQPPKVREGFQLSTDGTPLPPGARSSRPMSTALLSGIHPPTSAVPIASNSFTPNPRADLSLSQLTFRNSLMVGGQRDVAYSDIDARLRRATEEGEQIIEEIPEEPARPVTVVVDEPEVHGRPVGKLYGKSLIDDLETRKANMRSKQRQGLIFSFPFSC</sequence>
<protein>
    <submittedName>
        <fullName evidence="2">Uncharacterized protein</fullName>
    </submittedName>
</protein>
<proteinExistence type="predicted"/>
<dbReference type="RefSeq" id="XP_009543764.1">
    <property type="nucleotide sequence ID" value="XM_009545469.1"/>
</dbReference>
<gene>
    <name evidence="2" type="ORF">HETIRDRAFT_449629</name>
</gene>
<dbReference type="EMBL" id="KI925456">
    <property type="protein sequence ID" value="ETW84046.1"/>
    <property type="molecule type" value="Genomic_DNA"/>
</dbReference>
<organism evidence="2 3">
    <name type="scientific">Heterobasidion irregulare (strain TC 32-1)</name>
    <dbReference type="NCBI Taxonomy" id="747525"/>
    <lineage>
        <taxon>Eukaryota</taxon>
        <taxon>Fungi</taxon>
        <taxon>Dikarya</taxon>
        <taxon>Basidiomycota</taxon>
        <taxon>Agaricomycotina</taxon>
        <taxon>Agaricomycetes</taxon>
        <taxon>Russulales</taxon>
        <taxon>Bondarzewiaceae</taxon>
        <taxon>Heterobasidion</taxon>
        <taxon>Heterobasidion annosum species complex</taxon>
    </lineage>
</organism>
<dbReference type="eggNOG" id="ENOG502S6HU">
    <property type="taxonomic scope" value="Eukaryota"/>
</dbReference>
<feature type="region of interest" description="Disordered" evidence="1">
    <location>
        <begin position="315"/>
        <end position="334"/>
    </location>
</feature>
<dbReference type="OrthoDB" id="2564267at2759"/>
<dbReference type="Proteomes" id="UP000030671">
    <property type="component" value="Unassembled WGS sequence"/>
</dbReference>
<name>W4KG46_HETIT</name>
<dbReference type="InParanoid" id="W4KG46"/>
<evidence type="ECO:0000313" key="2">
    <source>
        <dbReference type="EMBL" id="ETW84046.1"/>
    </source>
</evidence>
<reference evidence="2 3" key="1">
    <citation type="journal article" date="2012" name="New Phytol.">
        <title>Insight into trade-off between wood decay and parasitism from the genome of a fungal forest pathogen.</title>
        <authorList>
            <person name="Olson A."/>
            <person name="Aerts A."/>
            <person name="Asiegbu F."/>
            <person name="Belbahri L."/>
            <person name="Bouzid O."/>
            <person name="Broberg A."/>
            <person name="Canback B."/>
            <person name="Coutinho P.M."/>
            <person name="Cullen D."/>
            <person name="Dalman K."/>
            <person name="Deflorio G."/>
            <person name="van Diepen L.T."/>
            <person name="Dunand C."/>
            <person name="Duplessis S."/>
            <person name="Durling M."/>
            <person name="Gonthier P."/>
            <person name="Grimwood J."/>
            <person name="Fossdal C.G."/>
            <person name="Hansson D."/>
            <person name="Henrissat B."/>
            <person name="Hietala A."/>
            <person name="Himmelstrand K."/>
            <person name="Hoffmeister D."/>
            <person name="Hogberg N."/>
            <person name="James T.Y."/>
            <person name="Karlsson M."/>
            <person name="Kohler A."/>
            <person name="Kues U."/>
            <person name="Lee Y.H."/>
            <person name="Lin Y.C."/>
            <person name="Lind M."/>
            <person name="Lindquist E."/>
            <person name="Lombard V."/>
            <person name="Lucas S."/>
            <person name="Lunden K."/>
            <person name="Morin E."/>
            <person name="Murat C."/>
            <person name="Park J."/>
            <person name="Raffaello T."/>
            <person name="Rouze P."/>
            <person name="Salamov A."/>
            <person name="Schmutz J."/>
            <person name="Solheim H."/>
            <person name="Stahlberg J."/>
            <person name="Velez H."/>
            <person name="de Vries R.P."/>
            <person name="Wiebenga A."/>
            <person name="Woodward S."/>
            <person name="Yakovlev I."/>
            <person name="Garbelotto M."/>
            <person name="Martin F."/>
            <person name="Grigoriev I.V."/>
            <person name="Stenlid J."/>
        </authorList>
    </citation>
    <scope>NUCLEOTIDE SEQUENCE [LARGE SCALE GENOMIC DNA]</scope>
    <source>
        <strain evidence="2 3">TC 32-1</strain>
    </source>
</reference>